<dbReference type="GO" id="GO:0016491">
    <property type="term" value="F:oxidoreductase activity"/>
    <property type="evidence" value="ECO:0007669"/>
    <property type="project" value="UniProtKB-KW"/>
</dbReference>
<accession>A0A5C6VNU2</accession>
<reference evidence="7 8" key="1">
    <citation type="submission" date="2019-08" db="EMBL/GenBank/DDBJ databases">
        <title>Genome of Luteibaculum oceani JCM 18817.</title>
        <authorList>
            <person name="Bowman J.P."/>
        </authorList>
    </citation>
    <scope>NUCLEOTIDE SEQUENCE [LARGE SCALE GENOMIC DNA]</scope>
    <source>
        <strain evidence="7 8">JCM 18817</strain>
    </source>
</reference>
<protein>
    <submittedName>
        <fullName evidence="7">Phytoene desaturase</fullName>
    </submittedName>
</protein>
<sequence length="500" mass="56394">MERKKIIVIGAGFSGLSAASFLAKAGYDVEVYEKHAQLGGRARKMQLNGFTFDMGPSWYWMPDVFEHFFRAFGKTPADFYNLIRLDPSYRVYFEDQSFWDIPAGAEKLGNLLDQYEKGASKQLKHFLEDAQKKYQIGMSDMVYKPGLSVMEFISWEVVKNGLKMDLFSSFSKLVRKYFSHPKIIELLEFPVLFLGAKPENTPALYSLMNYADIALGTWYPEGGMHKIVEAMVSVAESQGVKFITGANVKEIVVEENRAVGIALEGGLVHKADAVVAAADYHHVEQNLLQPKFRNYNQEYWESRTMAPSSLLFYVGLDREIPDLQHHNLFFDAPFNQHAKEIYDNPAWPENPLFYLSATSKTDKAVAPEGGENLFFLIPLAPGLQGDDETMREAYFNILVNRLEAHTGINIKDHVTAFKSYAVKDFKEDYNAFKGNAYGLANTLKQTAILKPKMINKKLDNLFYCGQLSVPGPGVPPSLISGEIIAGIVNEKLNEYETALR</sequence>
<dbReference type="RefSeq" id="WP_147012691.1">
    <property type="nucleotide sequence ID" value="NZ_VORB01000001.1"/>
</dbReference>
<evidence type="ECO:0000256" key="4">
    <source>
        <dbReference type="ARBA" id="ARBA00023002"/>
    </source>
</evidence>
<dbReference type="InterPro" id="IPR036188">
    <property type="entry name" value="FAD/NAD-bd_sf"/>
</dbReference>
<name>A0A5C6VNU2_9FLAO</name>
<dbReference type="GO" id="GO:0016117">
    <property type="term" value="P:carotenoid biosynthetic process"/>
    <property type="evidence" value="ECO:0007669"/>
    <property type="project" value="UniProtKB-KW"/>
</dbReference>
<proteinExistence type="inferred from homology"/>
<dbReference type="OrthoDB" id="9774675at2"/>
<dbReference type="InterPro" id="IPR002937">
    <property type="entry name" value="Amino_oxidase"/>
</dbReference>
<comment type="similarity">
    <text evidence="2 5">Belongs to the carotenoid/retinoid oxidoreductase family.</text>
</comment>
<keyword evidence="4 5" id="KW-0560">Oxidoreductase</keyword>
<keyword evidence="3 5" id="KW-0125">Carotenoid biosynthesis</keyword>
<comment type="pathway">
    <text evidence="1 5">Carotenoid biosynthesis.</text>
</comment>
<organism evidence="7 8">
    <name type="scientific">Luteibaculum oceani</name>
    <dbReference type="NCBI Taxonomy" id="1294296"/>
    <lineage>
        <taxon>Bacteria</taxon>
        <taxon>Pseudomonadati</taxon>
        <taxon>Bacteroidota</taxon>
        <taxon>Flavobacteriia</taxon>
        <taxon>Flavobacteriales</taxon>
        <taxon>Luteibaculaceae</taxon>
        <taxon>Luteibaculum</taxon>
    </lineage>
</organism>
<dbReference type="PANTHER" id="PTHR43734:SF1">
    <property type="entry name" value="PHYTOENE DESATURASE"/>
    <property type="match status" value="1"/>
</dbReference>
<evidence type="ECO:0000313" key="8">
    <source>
        <dbReference type="Proteomes" id="UP000321168"/>
    </source>
</evidence>
<keyword evidence="8" id="KW-1185">Reference proteome</keyword>
<evidence type="ECO:0000256" key="2">
    <source>
        <dbReference type="ARBA" id="ARBA00006046"/>
    </source>
</evidence>
<evidence type="ECO:0000256" key="3">
    <source>
        <dbReference type="ARBA" id="ARBA00022746"/>
    </source>
</evidence>
<evidence type="ECO:0000256" key="1">
    <source>
        <dbReference type="ARBA" id="ARBA00004829"/>
    </source>
</evidence>
<dbReference type="EMBL" id="VORB01000001">
    <property type="protein sequence ID" value="TXC85345.1"/>
    <property type="molecule type" value="Genomic_DNA"/>
</dbReference>
<dbReference type="NCBIfam" id="TIGR02734">
    <property type="entry name" value="crtI_fam"/>
    <property type="match status" value="1"/>
</dbReference>
<gene>
    <name evidence="7" type="primary">crtI</name>
    <name evidence="7" type="ORF">FRX97_01600</name>
</gene>
<dbReference type="Proteomes" id="UP000321168">
    <property type="component" value="Unassembled WGS sequence"/>
</dbReference>
<comment type="caution">
    <text evidence="7">The sequence shown here is derived from an EMBL/GenBank/DDBJ whole genome shotgun (WGS) entry which is preliminary data.</text>
</comment>
<dbReference type="Pfam" id="PF01593">
    <property type="entry name" value="Amino_oxidase"/>
    <property type="match status" value="1"/>
</dbReference>
<evidence type="ECO:0000313" key="7">
    <source>
        <dbReference type="EMBL" id="TXC85345.1"/>
    </source>
</evidence>
<dbReference type="Gene3D" id="3.50.50.60">
    <property type="entry name" value="FAD/NAD(P)-binding domain"/>
    <property type="match status" value="2"/>
</dbReference>
<dbReference type="PRINTS" id="PR00419">
    <property type="entry name" value="ADXRDTASE"/>
</dbReference>
<evidence type="ECO:0000259" key="6">
    <source>
        <dbReference type="Pfam" id="PF01593"/>
    </source>
</evidence>
<dbReference type="PANTHER" id="PTHR43734">
    <property type="entry name" value="PHYTOENE DESATURASE"/>
    <property type="match status" value="1"/>
</dbReference>
<dbReference type="SUPFAM" id="SSF51905">
    <property type="entry name" value="FAD/NAD(P)-binding domain"/>
    <property type="match status" value="1"/>
</dbReference>
<dbReference type="AlphaFoldDB" id="A0A5C6VNU2"/>
<dbReference type="InterPro" id="IPR014105">
    <property type="entry name" value="Carotenoid/retinoid_OxRdtase"/>
</dbReference>
<evidence type="ECO:0000256" key="5">
    <source>
        <dbReference type="RuleBase" id="RU362075"/>
    </source>
</evidence>
<feature type="domain" description="Amine oxidase" evidence="6">
    <location>
        <begin position="13"/>
        <end position="467"/>
    </location>
</feature>